<comment type="caution">
    <text evidence="8">The sequence shown here is derived from an EMBL/GenBank/DDBJ whole genome shotgun (WGS) entry which is preliminary data.</text>
</comment>
<evidence type="ECO:0000259" key="7">
    <source>
        <dbReference type="PROSITE" id="PS50252"/>
    </source>
</evidence>
<evidence type="ECO:0000256" key="2">
    <source>
        <dbReference type="ARBA" id="ARBA00023125"/>
    </source>
</evidence>
<dbReference type="SUPFAM" id="SSF49417">
    <property type="entry name" value="p53-like transcription factors"/>
    <property type="match status" value="1"/>
</dbReference>
<dbReference type="InterPro" id="IPR008967">
    <property type="entry name" value="p53-like_TF_DNA-bd_sf"/>
</dbReference>
<dbReference type="AlphaFoldDB" id="A0A8K1D4L7"/>
<protein>
    <recommendedName>
        <fullName evidence="7">T-box domain-containing protein</fullName>
    </recommendedName>
</protein>
<dbReference type="PANTHER" id="PTHR11267">
    <property type="entry name" value="T-BOX PROTEIN-RELATED"/>
    <property type="match status" value="1"/>
</dbReference>
<evidence type="ECO:0000256" key="1">
    <source>
        <dbReference type="ARBA" id="ARBA00023015"/>
    </source>
</evidence>
<sequence length="116" mass="12410">MALSSRAHAFSVEALVGRSAKRKVPEGRDEEPGCRPARRAPEPGGCRGEPGAVRSGGRPLPRQPPEPPLPLVFPAEKRPKAGAESRAGGVQVELQGSELWRRFHDIGTEMIITKAG</sequence>
<dbReference type="EMBL" id="SWJQ01007239">
    <property type="protein sequence ID" value="TRZ05022.1"/>
    <property type="molecule type" value="Genomic_DNA"/>
</dbReference>
<feature type="non-terminal residue" evidence="8">
    <location>
        <position position="116"/>
    </location>
</feature>
<comment type="caution">
    <text evidence="5">Lacks conserved residue(s) required for the propagation of feature annotation.</text>
</comment>
<dbReference type="Proteomes" id="UP000796761">
    <property type="component" value="Unassembled WGS sequence"/>
</dbReference>
<dbReference type="GO" id="GO:0005634">
    <property type="term" value="C:nucleus"/>
    <property type="evidence" value="ECO:0007669"/>
    <property type="project" value="UniProtKB-SubCell"/>
</dbReference>
<dbReference type="OrthoDB" id="9372379at2759"/>
<evidence type="ECO:0000313" key="8">
    <source>
        <dbReference type="EMBL" id="TRZ05022.1"/>
    </source>
</evidence>
<keyword evidence="2 5" id="KW-0238">DNA-binding</keyword>
<dbReference type="PROSITE" id="PS50252">
    <property type="entry name" value="TBOX_3"/>
    <property type="match status" value="1"/>
</dbReference>
<keyword evidence="4 5" id="KW-0539">Nucleus</keyword>
<dbReference type="GO" id="GO:0000978">
    <property type="term" value="F:RNA polymerase II cis-regulatory region sequence-specific DNA binding"/>
    <property type="evidence" value="ECO:0007669"/>
    <property type="project" value="InterPro"/>
</dbReference>
<name>A0A8K1D4L7_9PASS</name>
<dbReference type="InterPro" id="IPR036960">
    <property type="entry name" value="T-box_sf"/>
</dbReference>
<reference evidence="8" key="1">
    <citation type="submission" date="2019-04" db="EMBL/GenBank/DDBJ databases">
        <title>Genome assembly of Zosterops borbonicus 15179.</title>
        <authorList>
            <person name="Leroy T."/>
            <person name="Anselmetti Y."/>
            <person name="Tilak M.-K."/>
            <person name="Nabholz B."/>
        </authorList>
    </citation>
    <scope>NUCLEOTIDE SEQUENCE</scope>
    <source>
        <strain evidence="8">HGM_15179</strain>
        <tissue evidence="8">Muscle</tissue>
    </source>
</reference>
<evidence type="ECO:0000256" key="4">
    <source>
        <dbReference type="ARBA" id="ARBA00023242"/>
    </source>
</evidence>
<dbReference type="GO" id="GO:0000981">
    <property type="term" value="F:DNA-binding transcription factor activity, RNA polymerase II-specific"/>
    <property type="evidence" value="ECO:0007669"/>
    <property type="project" value="TreeGrafter"/>
</dbReference>
<feature type="domain" description="T-box" evidence="7">
    <location>
        <begin position="94"/>
        <end position="116"/>
    </location>
</feature>
<dbReference type="Gene3D" id="2.60.40.820">
    <property type="entry name" value="Transcription factor, T-box"/>
    <property type="match status" value="1"/>
</dbReference>
<evidence type="ECO:0000256" key="5">
    <source>
        <dbReference type="PROSITE-ProRule" id="PRU00201"/>
    </source>
</evidence>
<feature type="compositionally biased region" description="Basic and acidic residues" evidence="6">
    <location>
        <begin position="23"/>
        <end position="33"/>
    </location>
</feature>
<evidence type="ECO:0000313" key="9">
    <source>
        <dbReference type="Proteomes" id="UP000796761"/>
    </source>
</evidence>
<proteinExistence type="predicted"/>
<dbReference type="GO" id="GO:0045893">
    <property type="term" value="P:positive regulation of DNA-templated transcription"/>
    <property type="evidence" value="ECO:0007669"/>
    <property type="project" value="InterPro"/>
</dbReference>
<accession>A0A8K1D4L7</accession>
<evidence type="ECO:0000256" key="3">
    <source>
        <dbReference type="ARBA" id="ARBA00023163"/>
    </source>
</evidence>
<keyword evidence="9" id="KW-1185">Reference proteome</keyword>
<evidence type="ECO:0000256" key="6">
    <source>
        <dbReference type="SAM" id="MobiDB-lite"/>
    </source>
</evidence>
<organism evidence="8 9">
    <name type="scientific">Zosterops borbonicus</name>
    <dbReference type="NCBI Taxonomy" id="364589"/>
    <lineage>
        <taxon>Eukaryota</taxon>
        <taxon>Metazoa</taxon>
        <taxon>Chordata</taxon>
        <taxon>Craniata</taxon>
        <taxon>Vertebrata</taxon>
        <taxon>Euteleostomi</taxon>
        <taxon>Archelosauria</taxon>
        <taxon>Archosauria</taxon>
        <taxon>Dinosauria</taxon>
        <taxon>Saurischia</taxon>
        <taxon>Theropoda</taxon>
        <taxon>Coelurosauria</taxon>
        <taxon>Aves</taxon>
        <taxon>Neognathae</taxon>
        <taxon>Neoaves</taxon>
        <taxon>Telluraves</taxon>
        <taxon>Australaves</taxon>
        <taxon>Passeriformes</taxon>
        <taxon>Sylvioidea</taxon>
        <taxon>Zosteropidae</taxon>
        <taxon>Zosterops</taxon>
    </lineage>
</organism>
<keyword evidence="1" id="KW-0805">Transcription regulation</keyword>
<dbReference type="GO" id="GO:0001708">
    <property type="term" value="P:cell fate specification"/>
    <property type="evidence" value="ECO:0007669"/>
    <property type="project" value="TreeGrafter"/>
</dbReference>
<feature type="compositionally biased region" description="Pro residues" evidence="6">
    <location>
        <begin position="61"/>
        <end position="71"/>
    </location>
</feature>
<feature type="region of interest" description="Disordered" evidence="6">
    <location>
        <begin position="1"/>
        <end position="89"/>
    </location>
</feature>
<comment type="subcellular location">
    <subcellularLocation>
        <location evidence="5">Nucleus</location>
    </subcellularLocation>
</comment>
<dbReference type="PANTHER" id="PTHR11267:SF116">
    <property type="entry name" value="T-BOX TRANSCRIPTION FACTOR TBX22"/>
    <property type="match status" value="1"/>
</dbReference>
<dbReference type="GO" id="GO:0000785">
    <property type="term" value="C:chromatin"/>
    <property type="evidence" value="ECO:0007669"/>
    <property type="project" value="TreeGrafter"/>
</dbReference>
<dbReference type="InterPro" id="IPR001699">
    <property type="entry name" value="TF_T-box"/>
</dbReference>
<gene>
    <name evidence="8" type="ORF">HGM15179_022085</name>
</gene>
<keyword evidence="3" id="KW-0804">Transcription</keyword>
<dbReference type="InterPro" id="IPR046360">
    <property type="entry name" value="T-box_DNA-bd"/>
</dbReference>